<dbReference type="InterPro" id="IPR036394">
    <property type="entry name" value="Ribosomal_uL22_sf"/>
</dbReference>
<dbReference type="InterPro" id="IPR001063">
    <property type="entry name" value="Ribosomal_uL22"/>
</dbReference>
<protein>
    <submittedName>
        <fullName evidence="6">Ribosomal protein L22</fullName>
    </submittedName>
</protein>
<keyword evidence="7" id="KW-1185">Reference proteome</keyword>
<dbReference type="InterPro" id="IPR047867">
    <property type="entry name" value="Ribosomal_uL22_bac/org-type"/>
</dbReference>
<evidence type="ECO:0000313" key="7">
    <source>
        <dbReference type="Proteomes" id="UP000305948"/>
    </source>
</evidence>
<dbReference type="AlphaFoldDB" id="A0A5C3NFJ4"/>
<dbReference type="STRING" id="5364.A0A5C3NFJ4"/>
<accession>A0A5C3NFJ4</accession>
<dbReference type="GO" id="GO:0003735">
    <property type="term" value="F:structural constituent of ribosome"/>
    <property type="evidence" value="ECO:0007669"/>
    <property type="project" value="InterPro"/>
</dbReference>
<dbReference type="Gene3D" id="3.90.470.10">
    <property type="entry name" value="Ribosomal protein L22/L17"/>
    <property type="match status" value="1"/>
</dbReference>
<dbReference type="Pfam" id="PF00237">
    <property type="entry name" value="Ribosomal_L22"/>
    <property type="match status" value="1"/>
</dbReference>
<gene>
    <name evidence="6" type="ORF">OE88DRAFT_1731357</name>
</gene>
<evidence type="ECO:0000313" key="6">
    <source>
        <dbReference type="EMBL" id="TFK55697.1"/>
    </source>
</evidence>
<dbReference type="PANTHER" id="PTHR13501">
    <property type="entry name" value="CHLOROPLAST 50S RIBOSOMAL PROTEIN L22-RELATED"/>
    <property type="match status" value="1"/>
</dbReference>
<evidence type="ECO:0000256" key="2">
    <source>
        <dbReference type="ARBA" id="ARBA00022980"/>
    </source>
</evidence>
<dbReference type="GO" id="GO:0006412">
    <property type="term" value="P:translation"/>
    <property type="evidence" value="ECO:0007669"/>
    <property type="project" value="InterPro"/>
</dbReference>
<evidence type="ECO:0000256" key="4">
    <source>
        <dbReference type="RuleBase" id="RU004005"/>
    </source>
</evidence>
<dbReference type="SUPFAM" id="SSF54843">
    <property type="entry name" value="Ribosomal protein L22"/>
    <property type="match status" value="1"/>
</dbReference>
<feature type="compositionally biased region" description="Basic and acidic residues" evidence="5">
    <location>
        <begin position="60"/>
        <end position="78"/>
    </location>
</feature>
<dbReference type="GO" id="GO:0005762">
    <property type="term" value="C:mitochondrial large ribosomal subunit"/>
    <property type="evidence" value="ECO:0007669"/>
    <property type="project" value="TreeGrafter"/>
</dbReference>
<feature type="region of interest" description="Disordered" evidence="5">
    <location>
        <begin position="57"/>
        <end position="78"/>
    </location>
</feature>
<reference evidence="6 7" key="1">
    <citation type="journal article" date="2019" name="Nat. Ecol. Evol.">
        <title>Megaphylogeny resolves global patterns of mushroom evolution.</title>
        <authorList>
            <person name="Varga T."/>
            <person name="Krizsan K."/>
            <person name="Foldi C."/>
            <person name="Dima B."/>
            <person name="Sanchez-Garcia M."/>
            <person name="Sanchez-Ramirez S."/>
            <person name="Szollosi G.J."/>
            <person name="Szarkandi J.G."/>
            <person name="Papp V."/>
            <person name="Albert L."/>
            <person name="Andreopoulos W."/>
            <person name="Angelini C."/>
            <person name="Antonin V."/>
            <person name="Barry K.W."/>
            <person name="Bougher N.L."/>
            <person name="Buchanan P."/>
            <person name="Buyck B."/>
            <person name="Bense V."/>
            <person name="Catcheside P."/>
            <person name="Chovatia M."/>
            <person name="Cooper J."/>
            <person name="Damon W."/>
            <person name="Desjardin D."/>
            <person name="Finy P."/>
            <person name="Geml J."/>
            <person name="Haridas S."/>
            <person name="Hughes K."/>
            <person name="Justo A."/>
            <person name="Karasinski D."/>
            <person name="Kautmanova I."/>
            <person name="Kiss B."/>
            <person name="Kocsube S."/>
            <person name="Kotiranta H."/>
            <person name="LaButti K.M."/>
            <person name="Lechner B.E."/>
            <person name="Liimatainen K."/>
            <person name="Lipzen A."/>
            <person name="Lukacs Z."/>
            <person name="Mihaltcheva S."/>
            <person name="Morgado L.N."/>
            <person name="Niskanen T."/>
            <person name="Noordeloos M.E."/>
            <person name="Ohm R.A."/>
            <person name="Ortiz-Santana B."/>
            <person name="Ovrebo C."/>
            <person name="Racz N."/>
            <person name="Riley R."/>
            <person name="Savchenko A."/>
            <person name="Shiryaev A."/>
            <person name="Soop K."/>
            <person name="Spirin V."/>
            <person name="Szebenyi C."/>
            <person name="Tomsovsky M."/>
            <person name="Tulloss R.E."/>
            <person name="Uehling J."/>
            <person name="Grigoriev I.V."/>
            <person name="Vagvolgyi C."/>
            <person name="Papp T."/>
            <person name="Martin F.M."/>
            <person name="Miettinen O."/>
            <person name="Hibbett D.S."/>
            <person name="Nagy L.G."/>
        </authorList>
    </citation>
    <scope>NUCLEOTIDE SEQUENCE [LARGE SCALE GENOMIC DNA]</scope>
    <source>
        <strain evidence="6 7">OMC1185</strain>
    </source>
</reference>
<dbReference type="PANTHER" id="PTHR13501:SF8">
    <property type="entry name" value="LARGE RIBOSOMAL SUBUNIT PROTEIN UL22M"/>
    <property type="match status" value="1"/>
</dbReference>
<name>A0A5C3NFJ4_9AGAM</name>
<dbReference type="OrthoDB" id="416470at2759"/>
<comment type="similarity">
    <text evidence="1 4">Belongs to the universal ribosomal protein uL22 family.</text>
</comment>
<proteinExistence type="inferred from homology"/>
<keyword evidence="3 4" id="KW-0687">Ribonucleoprotein</keyword>
<dbReference type="Proteomes" id="UP000305948">
    <property type="component" value="Unassembled WGS sequence"/>
</dbReference>
<keyword evidence="2 4" id="KW-0689">Ribosomal protein</keyword>
<sequence length="250" mass="28564">MQSVRKCTGGAALCTSRRQTLHPHARAPSPRMRLESRQYATWVNPLTWLQEKLSPQVRQKATEEEIEASRKEMAQRGEESAYDSLSALEGAAAGKLKKQFTEHKFSTANFKISHRKLNKLGNQIAGKPIDWAIMQMEFSEKRASKRIKSVLATAKHHAVHYKNLDPGKLIVAEAWVSKGSNTQKRVDIKGRGRMGIKIHPDSRMHVVLKEGLTWNEKAEKLRQRRLNRIASAGYVREDVPLRNPRPMWAW</sequence>
<evidence type="ECO:0000256" key="1">
    <source>
        <dbReference type="ARBA" id="ARBA00009451"/>
    </source>
</evidence>
<organism evidence="6 7">
    <name type="scientific">Heliocybe sulcata</name>
    <dbReference type="NCBI Taxonomy" id="5364"/>
    <lineage>
        <taxon>Eukaryota</taxon>
        <taxon>Fungi</taxon>
        <taxon>Dikarya</taxon>
        <taxon>Basidiomycota</taxon>
        <taxon>Agaricomycotina</taxon>
        <taxon>Agaricomycetes</taxon>
        <taxon>Gloeophyllales</taxon>
        <taxon>Gloeophyllaceae</taxon>
        <taxon>Heliocybe</taxon>
    </lineage>
</organism>
<evidence type="ECO:0000256" key="3">
    <source>
        <dbReference type="ARBA" id="ARBA00023274"/>
    </source>
</evidence>
<dbReference type="EMBL" id="ML213504">
    <property type="protein sequence ID" value="TFK55697.1"/>
    <property type="molecule type" value="Genomic_DNA"/>
</dbReference>
<evidence type="ECO:0000256" key="5">
    <source>
        <dbReference type="SAM" id="MobiDB-lite"/>
    </source>
</evidence>